<accession>A0A8J2JWM6</accession>
<keyword evidence="2" id="KW-0539">Nucleus</keyword>
<keyword evidence="6" id="KW-1185">Reference proteome</keyword>
<dbReference type="OrthoDB" id="10067323at2759"/>
<dbReference type="PANTHER" id="PTHR13361">
    <property type="entry name" value="WW DOMAIN-BINDING PROTEIN 11"/>
    <property type="match status" value="1"/>
</dbReference>
<sequence>MGRRSVSTTKSGKFMNPTDQARKEARKKELKKNKKQRLLVRTAVLKNKDPGLIIQELDKLDEIEFNPVEAPSLAEKVLKDKRKKLRETLERVMKLYQKEDPTLWNELKAVEGDYERRRFQRIQYFEAVKQAESISVEDIPLPSNNPPSVSDIPLPADDPIPEPASILKKSNNNDQESPGVPPGSPPGLTSGDEESDLEEESSDDKETERLKTKKSVHFDDLDQFMKEVEEEFKTIEEELQPPGIDKSNVNISSTVVPFSDHEAMASSAVAKPQPPTVRPPPPPQQIPQQHPPNRMHFYGQQPPPAFPRVRVPFPHRLPQPVQTRPSFNYRARFKSTVYTSGPLINPQQRDVISAKPQIRSLSADVTRFVPVAVKTSKSTVKDDLVHHKAPQPNSRPNSAIVPQPGPSKDDAYAEFMKEMAGLL</sequence>
<dbReference type="EMBL" id="CAJVCH010138885">
    <property type="protein sequence ID" value="CAG7726704.1"/>
    <property type="molecule type" value="Genomic_DNA"/>
</dbReference>
<dbReference type="Proteomes" id="UP000708208">
    <property type="component" value="Unassembled WGS sequence"/>
</dbReference>
<reference evidence="5" key="1">
    <citation type="submission" date="2021-06" db="EMBL/GenBank/DDBJ databases">
        <authorList>
            <person name="Hodson N. C."/>
            <person name="Mongue J. A."/>
            <person name="Jaron S. K."/>
        </authorList>
    </citation>
    <scope>NUCLEOTIDE SEQUENCE</scope>
</reference>
<feature type="domain" description="Wbp11/ELF5/Saf1 N-terminal" evidence="4">
    <location>
        <begin position="12"/>
        <end position="94"/>
    </location>
</feature>
<feature type="compositionally biased region" description="Acidic residues" evidence="3">
    <location>
        <begin position="191"/>
        <end position="203"/>
    </location>
</feature>
<gene>
    <name evidence="5" type="ORF">AFUS01_LOCUS15597</name>
</gene>
<name>A0A8J2JWM6_9HEXA</name>
<proteinExistence type="predicted"/>
<evidence type="ECO:0000256" key="1">
    <source>
        <dbReference type="ARBA" id="ARBA00004123"/>
    </source>
</evidence>
<evidence type="ECO:0000259" key="4">
    <source>
        <dbReference type="Pfam" id="PF09429"/>
    </source>
</evidence>
<organism evidence="5 6">
    <name type="scientific">Allacma fusca</name>
    <dbReference type="NCBI Taxonomy" id="39272"/>
    <lineage>
        <taxon>Eukaryota</taxon>
        <taxon>Metazoa</taxon>
        <taxon>Ecdysozoa</taxon>
        <taxon>Arthropoda</taxon>
        <taxon>Hexapoda</taxon>
        <taxon>Collembola</taxon>
        <taxon>Symphypleona</taxon>
        <taxon>Sminthuridae</taxon>
        <taxon>Allacma</taxon>
    </lineage>
</organism>
<dbReference type="InterPro" id="IPR019007">
    <property type="entry name" value="Wbp11/ELF5/Saf1_N"/>
</dbReference>
<feature type="region of interest" description="Disordered" evidence="3">
    <location>
        <begin position="263"/>
        <end position="305"/>
    </location>
</feature>
<dbReference type="PANTHER" id="PTHR13361:SF1">
    <property type="entry name" value="WW DOMAIN-BINDING PROTEIN 11"/>
    <property type="match status" value="1"/>
</dbReference>
<evidence type="ECO:0000313" key="6">
    <source>
        <dbReference type="Proteomes" id="UP000708208"/>
    </source>
</evidence>
<feature type="compositionally biased region" description="Basic and acidic residues" evidence="3">
    <location>
        <begin position="204"/>
        <end position="217"/>
    </location>
</feature>
<feature type="region of interest" description="Disordered" evidence="3">
    <location>
        <begin position="1"/>
        <end position="33"/>
    </location>
</feature>
<evidence type="ECO:0000313" key="5">
    <source>
        <dbReference type="EMBL" id="CAG7726704.1"/>
    </source>
</evidence>
<protein>
    <recommendedName>
        <fullName evidence="4">Wbp11/ELF5/Saf1 N-terminal domain-containing protein</fullName>
    </recommendedName>
</protein>
<evidence type="ECO:0000256" key="3">
    <source>
        <dbReference type="SAM" id="MobiDB-lite"/>
    </source>
</evidence>
<dbReference type="AlphaFoldDB" id="A0A8J2JWM6"/>
<evidence type="ECO:0000256" key="2">
    <source>
        <dbReference type="ARBA" id="ARBA00023242"/>
    </source>
</evidence>
<comment type="caution">
    <text evidence="5">The sequence shown here is derived from an EMBL/GenBank/DDBJ whole genome shotgun (WGS) entry which is preliminary data.</text>
</comment>
<feature type="compositionally biased region" description="Pro residues" evidence="3">
    <location>
        <begin position="272"/>
        <end position="285"/>
    </location>
</feature>
<comment type="subcellular location">
    <subcellularLocation>
        <location evidence="1">Nucleus</location>
    </subcellularLocation>
</comment>
<dbReference type="GO" id="GO:0005681">
    <property type="term" value="C:spliceosomal complex"/>
    <property type="evidence" value="ECO:0007669"/>
    <property type="project" value="TreeGrafter"/>
</dbReference>
<feature type="compositionally biased region" description="Polar residues" evidence="3">
    <location>
        <begin position="1"/>
        <end position="11"/>
    </location>
</feature>
<dbReference type="GO" id="GO:0006396">
    <property type="term" value="P:RNA processing"/>
    <property type="evidence" value="ECO:0007669"/>
    <property type="project" value="InterPro"/>
</dbReference>
<feature type="region of interest" description="Disordered" evidence="3">
    <location>
        <begin position="380"/>
        <end position="410"/>
    </location>
</feature>
<feature type="region of interest" description="Disordered" evidence="3">
    <location>
        <begin position="137"/>
        <end position="217"/>
    </location>
</feature>
<dbReference type="Pfam" id="PF09429">
    <property type="entry name" value="Wbp11"/>
    <property type="match status" value="1"/>
</dbReference>